<protein>
    <submittedName>
        <fullName evidence="1">Uncharacterized protein</fullName>
    </submittedName>
</protein>
<sequence length="47" mass="5302">MKGALPSYPARYEIISDLAAIYPITWLTDMVKDTVQANINGSIDKMW</sequence>
<dbReference type="EMBL" id="JAEOAH010000015">
    <property type="protein sequence ID" value="MBK3495580.1"/>
    <property type="molecule type" value="Genomic_DNA"/>
</dbReference>
<organism evidence="1 2">
    <name type="scientific">Viridibacillus soli</name>
    <dbReference type="NCBI Taxonomy" id="2798301"/>
    <lineage>
        <taxon>Bacteria</taxon>
        <taxon>Bacillati</taxon>
        <taxon>Bacillota</taxon>
        <taxon>Bacilli</taxon>
        <taxon>Bacillales</taxon>
        <taxon>Caryophanaceae</taxon>
        <taxon>Viridibacillus</taxon>
    </lineage>
</organism>
<name>A0ABS1H852_9BACL</name>
<accession>A0ABS1H852</accession>
<evidence type="ECO:0000313" key="2">
    <source>
        <dbReference type="Proteomes" id="UP000618943"/>
    </source>
</evidence>
<reference evidence="1 2" key="1">
    <citation type="submission" date="2020-12" db="EMBL/GenBank/DDBJ databases">
        <title>YIM B01967 draft genome.</title>
        <authorList>
            <person name="Yan X."/>
        </authorList>
    </citation>
    <scope>NUCLEOTIDE SEQUENCE [LARGE SCALE GENOMIC DNA]</scope>
    <source>
        <strain evidence="1 2">YIM B01967</strain>
    </source>
</reference>
<evidence type="ECO:0000313" key="1">
    <source>
        <dbReference type="EMBL" id="MBK3495580.1"/>
    </source>
</evidence>
<dbReference type="RefSeq" id="WP_200749238.1">
    <property type="nucleotide sequence ID" value="NZ_JAEOAH010000015.1"/>
</dbReference>
<dbReference type="Proteomes" id="UP000618943">
    <property type="component" value="Unassembled WGS sequence"/>
</dbReference>
<proteinExistence type="predicted"/>
<gene>
    <name evidence="1" type="ORF">JFL43_12095</name>
</gene>
<comment type="caution">
    <text evidence="1">The sequence shown here is derived from an EMBL/GenBank/DDBJ whole genome shotgun (WGS) entry which is preliminary data.</text>
</comment>
<keyword evidence="2" id="KW-1185">Reference proteome</keyword>